<dbReference type="InterPro" id="IPR016032">
    <property type="entry name" value="Sig_transdc_resp-reg_C-effctor"/>
</dbReference>
<keyword evidence="2" id="KW-0238">DNA-binding</keyword>
<dbReference type="GO" id="GO:0006355">
    <property type="term" value="P:regulation of DNA-templated transcription"/>
    <property type="evidence" value="ECO:0007669"/>
    <property type="project" value="InterPro"/>
</dbReference>
<dbReference type="SUPFAM" id="SSF52540">
    <property type="entry name" value="P-loop containing nucleoside triphosphate hydrolases"/>
    <property type="match status" value="1"/>
</dbReference>
<keyword evidence="3" id="KW-0804">Transcription</keyword>
<evidence type="ECO:0000259" key="5">
    <source>
        <dbReference type="PROSITE" id="PS50043"/>
    </source>
</evidence>
<dbReference type="PANTHER" id="PTHR44688">
    <property type="entry name" value="DNA-BINDING TRANSCRIPTIONAL ACTIVATOR DEVR_DOSR"/>
    <property type="match status" value="1"/>
</dbReference>
<protein>
    <submittedName>
        <fullName evidence="6">LuxR family transcriptional regulator</fullName>
    </submittedName>
</protein>
<proteinExistence type="predicted"/>
<dbReference type="InterPro" id="IPR011990">
    <property type="entry name" value="TPR-like_helical_dom_sf"/>
</dbReference>
<keyword evidence="1" id="KW-0805">Transcription regulation</keyword>
<dbReference type="SMART" id="SM00421">
    <property type="entry name" value="HTH_LUXR"/>
    <property type="match status" value="1"/>
</dbReference>
<dbReference type="PROSITE" id="PS50043">
    <property type="entry name" value="HTH_LUXR_2"/>
    <property type="match status" value="1"/>
</dbReference>
<accession>A0A418MUQ1</accession>
<dbReference type="AlphaFoldDB" id="A0A418MUQ1"/>
<reference evidence="6 7" key="1">
    <citation type="submission" date="2018-08" db="EMBL/GenBank/DDBJ databases">
        <title>Jishengella sp. nov., isolated from a root of Azadirachta indica A. Juss. var. siamensis Valenton.</title>
        <authorList>
            <person name="Kuncharoen N."/>
            <person name="Tanasupawat S."/>
            <person name="Kudo T."/>
            <person name="Ohkuma M."/>
        </authorList>
    </citation>
    <scope>NUCLEOTIDE SEQUENCE [LARGE SCALE GENOMIC DNA]</scope>
    <source>
        <strain evidence="6 7">AZ1-13</strain>
    </source>
</reference>
<dbReference type="InterPro" id="IPR059106">
    <property type="entry name" value="WHD_MalT"/>
</dbReference>
<dbReference type="Pfam" id="PF13191">
    <property type="entry name" value="AAA_16"/>
    <property type="match status" value="1"/>
</dbReference>
<evidence type="ECO:0000256" key="1">
    <source>
        <dbReference type="ARBA" id="ARBA00023015"/>
    </source>
</evidence>
<dbReference type="InterPro" id="IPR000792">
    <property type="entry name" value="Tscrpt_reg_LuxR_C"/>
</dbReference>
<dbReference type="PANTHER" id="PTHR44688:SF16">
    <property type="entry name" value="DNA-BINDING TRANSCRIPTIONAL ACTIVATOR DEVR_DOSR"/>
    <property type="match status" value="1"/>
</dbReference>
<dbReference type="SUPFAM" id="SSF48452">
    <property type="entry name" value="TPR-like"/>
    <property type="match status" value="1"/>
</dbReference>
<evidence type="ECO:0000313" key="7">
    <source>
        <dbReference type="Proteomes" id="UP000283832"/>
    </source>
</evidence>
<dbReference type="Gene3D" id="1.25.40.10">
    <property type="entry name" value="Tetratricopeptide repeat domain"/>
    <property type="match status" value="2"/>
</dbReference>
<dbReference type="EMBL" id="QXEC01000011">
    <property type="protein sequence ID" value="RIV38013.1"/>
    <property type="molecule type" value="Genomic_DNA"/>
</dbReference>
<dbReference type="Proteomes" id="UP000283832">
    <property type="component" value="Unassembled WGS sequence"/>
</dbReference>
<gene>
    <name evidence="6" type="ORF">D2L64_13785</name>
</gene>
<feature type="region of interest" description="Disordered" evidence="4">
    <location>
        <begin position="491"/>
        <end position="515"/>
    </location>
</feature>
<evidence type="ECO:0000313" key="6">
    <source>
        <dbReference type="EMBL" id="RIV38013.1"/>
    </source>
</evidence>
<dbReference type="InterPro" id="IPR027417">
    <property type="entry name" value="P-loop_NTPase"/>
</dbReference>
<dbReference type="CDD" id="cd06170">
    <property type="entry name" value="LuxR_C_like"/>
    <property type="match status" value="1"/>
</dbReference>
<dbReference type="PRINTS" id="PR00038">
    <property type="entry name" value="HTHLUXR"/>
</dbReference>
<feature type="domain" description="HTH luxR-type" evidence="5">
    <location>
        <begin position="943"/>
        <end position="1008"/>
    </location>
</feature>
<sequence>MAGTTLTAGTPAGPPLLASRLAPAALPEPVVLRPRLARLLDDAVTHPITLLRAPAGWGKTTLLASWRNAVAERDSHAPAWISVEVGDDADRLWAYLAAALRSIADPAATPVPDRAPRPDELELLAAALAAREQPAVLVLDDLHRITDPAALAGLEFLLRHTEQRLRLVVAGRTAPPLAVQRLRLAGELVEIGPSELAFTGDEIADLLTAHGVVLPVAAVRRLRERTEGWAAALRITALALHQQPDPERWIDQLGADQPEVAGYLREEILAGLAPPDRELLRRAAIADTICAGLAAALTGDPAADRRLSGLAEETGLLHHDGGRPAWYRCHPLLADLLQRELSRLPADELRDLHLRAADWYAGNGRPADALRHSLATGDWGSAAELFVTRWPELVPYDRGRRSGPPPASPPPEAVARDPELALAGAADRALDGDADAAGGQLRLALEHARALPEPRRSRFGRLAAAVELTLARLAGDPATVRAAAARLLATGAGPGADGTRLPPTGPGPGVADGTRLPPTGPGLDGVSAVETTNAAGAPRADVSGADDVRAAAGVALALLAFDDGDLTGALAGFGAALSAARAAGRPRTELVCASRWALLAAFHGELRAAEQTAREALALPPCQGWSAPLDCAYAYLALGLVALHRDQPAEAAANLALAAPAAAEPPGAALMAWCQAYLHADEGDVAAGHRLLVPARENWSGRTGELAVWLLAADVDLHSARGDLPTARKLAATGPPQPPVGPPDRPAARVVSVVGALPGAGESYVAPGLPGAGESYVAPGLPGAGESYVAPGLPGAGGSFAVPGLPGAAGASEASASAAVLAVAAARVELRAGDLGAAARLLPDPTATSAADWPLPVRLDAVLLDAVLAARGGDERRAGRTLEQALDLAATDGYRRPFTRAEPGLRDLLTAHLDAGTAHWPTVSDLVRAVDVPAESAPAGATVVPLDEPLTERELTILRYLQSILSNVEIAAELSVSVNTVKTHVRNIYRKLDTTRRRDAVRRARELHLI</sequence>
<name>A0A418MUQ1_9ACTN</name>
<dbReference type="SUPFAM" id="SSF46894">
    <property type="entry name" value="C-terminal effector domain of the bipartite response regulators"/>
    <property type="match status" value="1"/>
</dbReference>
<evidence type="ECO:0000256" key="4">
    <source>
        <dbReference type="SAM" id="MobiDB-lite"/>
    </source>
</evidence>
<evidence type="ECO:0000256" key="2">
    <source>
        <dbReference type="ARBA" id="ARBA00023125"/>
    </source>
</evidence>
<dbReference type="GO" id="GO:0003677">
    <property type="term" value="F:DNA binding"/>
    <property type="evidence" value="ECO:0007669"/>
    <property type="project" value="UniProtKB-KW"/>
</dbReference>
<dbReference type="Pfam" id="PF25873">
    <property type="entry name" value="WHD_MalT"/>
    <property type="match status" value="1"/>
</dbReference>
<organism evidence="6 7">
    <name type="scientific">Micromonospora radicis</name>
    <dbReference type="NCBI Taxonomy" id="1894971"/>
    <lineage>
        <taxon>Bacteria</taxon>
        <taxon>Bacillati</taxon>
        <taxon>Actinomycetota</taxon>
        <taxon>Actinomycetes</taxon>
        <taxon>Micromonosporales</taxon>
        <taxon>Micromonosporaceae</taxon>
        <taxon>Micromonospora</taxon>
    </lineage>
</organism>
<dbReference type="Pfam" id="PF00196">
    <property type="entry name" value="GerE"/>
    <property type="match status" value="1"/>
</dbReference>
<dbReference type="OrthoDB" id="134985at2"/>
<comment type="caution">
    <text evidence="6">The sequence shown here is derived from an EMBL/GenBank/DDBJ whole genome shotgun (WGS) entry which is preliminary data.</text>
</comment>
<dbReference type="Gene3D" id="1.10.10.10">
    <property type="entry name" value="Winged helix-like DNA-binding domain superfamily/Winged helix DNA-binding domain"/>
    <property type="match status" value="1"/>
</dbReference>
<dbReference type="InterPro" id="IPR036388">
    <property type="entry name" value="WH-like_DNA-bd_sf"/>
</dbReference>
<keyword evidence="7" id="KW-1185">Reference proteome</keyword>
<evidence type="ECO:0000256" key="3">
    <source>
        <dbReference type="ARBA" id="ARBA00023163"/>
    </source>
</evidence>
<dbReference type="Gene3D" id="3.40.50.300">
    <property type="entry name" value="P-loop containing nucleotide triphosphate hydrolases"/>
    <property type="match status" value="1"/>
</dbReference>
<dbReference type="InterPro" id="IPR041664">
    <property type="entry name" value="AAA_16"/>
</dbReference>